<reference evidence="3 4" key="1">
    <citation type="journal article" date="2023" name="Nat. Commun.">
        <title>Origin of minicircular mitochondrial genomes in red algae.</title>
        <authorList>
            <person name="Lee Y."/>
            <person name="Cho C.H."/>
            <person name="Lee Y.M."/>
            <person name="Park S.I."/>
            <person name="Yang J.H."/>
            <person name="West J.A."/>
            <person name="Bhattacharya D."/>
            <person name="Yoon H.S."/>
        </authorList>
    </citation>
    <scope>NUCLEOTIDE SEQUENCE [LARGE SCALE GENOMIC DNA]</scope>
    <source>
        <strain evidence="3 4">CCMP1338</strain>
        <tissue evidence="3">Whole cell</tissue>
    </source>
</reference>
<keyword evidence="1" id="KW-0812">Transmembrane</keyword>
<proteinExistence type="predicted"/>
<organism evidence="3 4">
    <name type="scientific">Rhodosorus marinus</name>
    <dbReference type="NCBI Taxonomy" id="101924"/>
    <lineage>
        <taxon>Eukaryota</taxon>
        <taxon>Rhodophyta</taxon>
        <taxon>Stylonematophyceae</taxon>
        <taxon>Stylonematales</taxon>
        <taxon>Stylonemataceae</taxon>
        <taxon>Rhodosorus</taxon>
    </lineage>
</organism>
<feature type="signal peptide" evidence="2">
    <location>
        <begin position="1"/>
        <end position="26"/>
    </location>
</feature>
<keyword evidence="1" id="KW-0472">Membrane</keyword>
<gene>
    <name evidence="3" type="ORF">NDN08_006573</name>
</gene>
<evidence type="ECO:0000313" key="4">
    <source>
        <dbReference type="Proteomes" id="UP001157974"/>
    </source>
</evidence>
<evidence type="ECO:0000313" key="3">
    <source>
        <dbReference type="EMBL" id="KAJ8902165.1"/>
    </source>
</evidence>
<feature type="transmembrane region" description="Helical" evidence="1">
    <location>
        <begin position="66"/>
        <end position="84"/>
    </location>
</feature>
<comment type="caution">
    <text evidence="3">The sequence shown here is derived from an EMBL/GenBank/DDBJ whole genome shotgun (WGS) entry which is preliminary data.</text>
</comment>
<sequence>MISKVIFSKLCEICFLLASSVNIISATTPDSERAAWLASLILTYFYAHGGLLLWRILGAKPASEALYDVPLAALVWYVVFRAAGFRKILKLGAVQSSWYLVNAMTSEVDAVLRDYPKGFIAAFLGGGLVGVGGTLFDNLEESMSGKRRLSALGRPPASFKRGFLMSFLYTLAVFYDLESFVRSKVSIGFVLKTWFCVHRAIEAYLGRDLSLFYYSGVFLKAIIGMDVRQHRRSFAPRSTFKFSTGAEFAYWNRNRQAELRKAR</sequence>
<feature type="transmembrane region" description="Helical" evidence="1">
    <location>
        <begin position="118"/>
        <end position="136"/>
    </location>
</feature>
<dbReference type="EMBL" id="JAMWBK010000009">
    <property type="protein sequence ID" value="KAJ8902165.1"/>
    <property type="molecule type" value="Genomic_DNA"/>
</dbReference>
<protein>
    <submittedName>
        <fullName evidence="3">Uncharacterized protein</fullName>
    </submittedName>
</protein>
<evidence type="ECO:0000256" key="2">
    <source>
        <dbReference type="SAM" id="SignalP"/>
    </source>
</evidence>
<feature type="chain" id="PRO_5043474061" evidence="2">
    <location>
        <begin position="27"/>
        <end position="263"/>
    </location>
</feature>
<dbReference type="AlphaFoldDB" id="A0AAV8UI07"/>
<keyword evidence="2" id="KW-0732">Signal</keyword>
<keyword evidence="1" id="KW-1133">Transmembrane helix</keyword>
<evidence type="ECO:0000256" key="1">
    <source>
        <dbReference type="SAM" id="Phobius"/>
    </source>
</evidence>
<accession>A0AAV8UI07</accession>
<feature type="transmembrane region" description="Helical" evidence="1">
    <location>
        <begin position="36"/>
        <end position="54"/>
    </location>
</feature>
<keyword evidence="4" id="KW-1185">Reference proteome</keyword>
<dbReference type="Proteomes" id="UP001157974">
    <property type="component" value="Unassembled WGS sequence"/>
</dbReference>
<name>A0AAV8UI07_9RHOD</name>